<accession>A0ABV0BLQ5</accession>
<evidence type="ECO:0000313" key="1">
    <source>
        <dbReference type="EMBL" id="MEN5375734.1"/>
    </source>
</evidence>
<reference evidence="1 2" key="1">
    <citation type="submission" date="2024-04" db="EMBL/GenBank/DDBJ databases">
        <title>WGS of bacteria from Torrens River.</title>
        <authorList>
            <person name="Wyrsch E.R."/>
            <person name="Drigo B."/>
        </authorList>
    </citation>
    <scope>NUCLEOTIDE SEQUENCE [LARGE SCALE GENOMIC DNA]</scope>
    <source>
        <strain evidence="1 2">TWI391</strain>
    </source>
</reference>
<dbReference type="EMBL" id="JBDJNQ010000001">
    <property type="protein sequence ID" value="MEN5375734.1"/>
    <property type="molecule type" value="Genomic_DNA"/>
</dbReference>
<proteinExistence type="predicted"/>
<evidence type="ECO:0000313" key="2">
    <source>
        <dbReference type="Proteomes" id="UP001409291"/>
    </source>
</evidence>
<dbReference type="Proteomes" id="UP001409291">
    <property type="component" value="Unassembled WGS sequence"/>
</dbReference>
<sequence>MMLILLIFTSQLVINCSLDNDPINEEIENPTGWMDDLERSLGTGTKAKLNNWVEKGLDNTKLKEAFSKTSDKAGLMTKLETAISIYHQRVHIEDWNNIPGIAKSDYKSNGLLAGINHPDWNDPALDLPAIEAANFVDATATVLPSGTKIYRVTGGNPAGGYWTKEKPKSVGAVIGGTAVQPAWNDFSKCYEYEVPQKQTLKVWQGITAKQPIAASVINPHLPGGELQLFIPPAVRDDAFKKLVIQIPLSW</sequence>
<gene>
    <name evidence="1" type="ORF">ABE541_00495</name>
</gene>
<dbReference type="RefSeq" id="WP_346580312.1">
    <property type="nucleotide sequence ID" value="NZ_JBDJNQ010000001.1"/>
</dbReference>
<organism evidence="1 2">
    <name type="scientific">Sphingobacterium kitahiroshimense</name>
    <dbReference type="NCBI Taxonomy" id="470446"/>
    <lineage>
        <taxon>Bacteria</taxon>
        <taxon>Pseudomonadati</taxon>
        <taxon>Bacteroidota</taxon>
        <taxon>Sphingobacteriia</taxon>
        <taxon>Sphingobacteriales</taxon>
        <taxon>Sphingobacteriaceae</taxon>
        <taxon>Sphingobacterium</taxon>
    </lineage>
</organism>
<protein>
    <submittedName>
        <fullName evidence="1">Uncharacterized protein</fullName>
    </submittedName>
</protein>
<comment type="caution">
    <text evidence="1">The sequence shown here is derived from an EMBL/GenBank/DDBJ whole genome shotgun (WGS) entry which is preliminary data.</text>
</comment>
<keyword evidence="2" id="KW-1185">Reference proteome</keyword>
<name>A0ABV0BLQ5_9SPHI</name>